<evidence type="ECO:0000256" key="3">
    <source>
        <dbReference type="ARBA" id="ARBA00023163"/>
    </source>
</evidence>
<dbReference type="AlphaFoldDB" id="A0A316LIQ0"/>
<accession>A0A316LIQ0</accession>
<dbReference type="OrthoDB" id="9793451at2"/>
<protein>
    <submittedName>
        <fullName evidence="5">AraC family transcriptional regulator</fullName>
    </submittedName>
</protein>
<dbReference type="Proteomes" id="UP000245762">
    <property type="component" value="Unassembled WGS sequence"/>
</dbReference>
<dbReference type="Gene3D" id="1.10.10.60">
    <property type="entry name" value="Homeodomain-like"/>
    <property type="match status" value="2"/>
</dbReference>
<feature type="domain" description="HTH araC/xylS-type" evidence="4">
    <location>
        <begin position="140"/>
        <end position="238"/>
    </location>
</feature>
<keyword evidence="3" id="KW-0804">Transcription</keyword>
<name>A0A316LIQ0_9FLAO</name>
<comment type="caution">
    <text evidence="5">The sequence shown here is derived from an EMBL/GenBank/DDBJ whole genome shotgun (WGS) entry which is preliminary data.</text>
</comment>
<dbReference type="InterPro" id="IPR009057">
    <property type="entry name" value="Homeodomain-like_sf"/>
</dbReference>
<dbReference type="InterPro" id="IPR018062">
    <property type="entry name" value="HTH_AraC-typ_CS"/>
</dbReference>
<proteinExistence type="predicted"/>
<dbReference type="SUPFAM" id="SSF46689">
    <property type="entry name" value="Homeodomain-like"/>
    <property type="match status" value="2"/>
</dbReference>
<feature type="domain" description="HTH araC/xylS-type" evidence="4">
    <location>
        <begin position="249"/>
        <end position="346"/>
    </location>
</feature>
<sequence>MVQKFNPEIDKVYFINKYTLLHIVSGSGTIQVDFKNYTDWQDKAIYLEKGQYIKFFSDDFSVRKIEFPSKSIFEKKEVRVLFKHLISLGYINFNECEECKKYLSNTVFSENTAEIIDISSKQWYWQNPFQASKQEYQIIFDVKDIIDQEYYGNFTNNDLSALMLENGYDAQALIKDKVGLSIRTLLSNKRLMESKKKIAFTDKSIQEVSYETGYKDPAYFNRVFKNTTGQTPSQFRDGFDYENRDSFTQNLLELLKAHHAEQRSLDFYADRMHLSVKALSKKTRAKMNASLGQLIRNEVISTSKKLLSQDASIKDVAYALGFEEANHFSHFFKNYTGNTPTDFKVKKYNS</sequence>
<dbReference type="PROSITE" id="PS00041">
    <property type="entry name" value="HTH_ARAC_FAMILY_1"/>
    <property type="match status" value="1"/>
</dbReference>
<evidence type="ECO:0000259" key="4">
    <source>
        <dbReference type="PROSITE" id="PS01124"/>
    </source>
</evidence>
<dbReference type="PANTHER" id="PTHR43280:SF32">
    <property type="entry name" value="TRANSCRIPTIONAL REGULATORY PROTEIN"/>
    <property type="match status" value="1"/>
</dbReference>
<keyword evidence="1" id="KW-0805">Transcription regulation</keyword>
<dbReference type="InterPro" id="IPR018060">
    <property type="entry name" value="HTH_AraC"/>
</dbReference>
<dbReference type="PRINTS" id="PR00032">
    <property type="entry name" value="HTHARAC"/>
</dbReference>
<dbReference type="SMART" id="SM00342">
    <property type="entry name" value="HTH_ARAC"/>
    <property type="match status" value="2"/>
</dbReference>
<gene>
    <name evidence="5" type="ORF">DKG77_03895</name>
</gene>
<evidence type="ECO:0000256" key="2">
    <source>
        <dbReference type="ARBA" id="ARBA00023125"/>
    </source>
</evidence>
<dbReference type="PROSITE" id="PS01124">
    <property type="entry name" value="HTH_ARAC_FAMILY_2"/>
    <property type="match status" value="2"/>
</dbReference>
<organism evidence="5 6">
    <name type="scientific">Flagellimonas aquimarina</name>
    <dbReference type="NCBI Taxonomy" id="2201895"/>
    <lineage>
        <taxon>Bacteria</taxon>
        <taxon>Pseudomonadati</taxon>
        <taxon>Bacteroidota</taxon>
        <taxon>Flavobacteriia</taxon>
        <taxon>Flavobacteriales</taxon>
        <taxon>Flavobacteriaceae</taxon>
        <taxon>Flagellimonas</taxon>
    </lineage>
</organism>
<dbReference type="InterPro" id="IPR020449">
    <property type="entry name" value="Tscrpt_reg_AraC-type_HTH"/>
</dbReference>
<evidence type="ECO:0000313" key="6">
    <source>
        <dbReference type="Proteomes" id="UP000245762"/>
    </source>
</evidence>
<evidence type="ECO:0000313" key="5">
    <source>
        <dbReference type="EMBL" id="PWL39980.1"/>
    </source>
</evidence>
<dbReference type="RefSeq" id="WP_109660374.1">
    <property type="nucleotide sequence ID" value="NZ_QGEG01000001.1"/>
</dbReference>
<dbReference type="GO" id="GO:0003700">
    <property type="term" value="F:DNA-binding transcription factor activity"/>
    <property type="evidence" value="ECO:0007669"/>
    <property type="project" value="InterPro"/>
</dbReference>
<dbReference type="PANTHER" id="PTHR43280">
    <property type="entry name" value="ARAC-FAMILY TRANSCRIPTIONAL REGULATOR"/>
    <property type="match status" value="1"/>
</dbReference>
<keyword evidence="6" id="KW-1185">Reference proteome</keyword>
<evidence type="ECO:0000256" key="1">
    <source>
        <dbReference type="ARBA" id="ARBA00023015"/>
    </source>
</evidence>
<reference evidence="5 6" key="1">
    <citation type="submission" date="2018-05" db="EMBL/GenBank/DDBJ databases">
        <title>Complete genome sequence of Flagellimonas aquimarina ECD12 isolated from seaweed Ecklonia cava.</title>
        <authorList>
            <person name="Choi S."/>
            <person name="Seong C."/>
        </authorList>
    </citation>
    <scope>NUCLEOTIDE SEQUENCE [LARGE SCALE GENOMIC DNA]</scope>
    <source>
        <strain evidence="5 6">ECD12</strain>
    </source>
</reference>
<dbReference type="EMBL" id="QGEG01000001">
    <property type="protein sequence ID" value="PWL39980.1"/>
    <property type="molecule type" value="Genomic_DNA"/>
</dbReference>
<dbReference type="GO" id="GO:0043565">
    <property type="term" value="F:sequence-specific DNA binding"/>
    <property type="evidence" value="ECO:0007669"/>
    <property type="project" value="InterPro"/>
</dbReference>
<keyword evidence="2" id="KW-0238">DNA-binding</keyword>
<dbReference type="Pfam" id="PF12833">
    <property type="entry name" value="HTH_18"/>
    <property type="match status" value="2"/>
</dbReference>